<organism evidence="1 2">
    <name type="scientific">Rhodoferax koreensis</name>
    <dbReference type="NCBI Taxonomy" id="1842727"/>
    <lineage>
        <taxon>Bacteria</taxon>
        <taxon>Pseudomonadati</taxon>
        <taxon>Pseudomonadota</taxon>
        <taxon>Betaproteobacteria</taxon>
        <taxon>Burkholderiales</taxon>
        <taxon>Comamonadaceae</taxon>
        <taxon>Rhodoferax</taxon>
    </lineage>
</organism>
<name>A0A1P8JV15_9BURK</name>
<protein>
    <submittedName>
        <fullName evidence="1">Uncharacterized protein</fullName>
    </submittedName>
</protein>
<dbReference type="EMBL" id="CP019236">
    <property type="protein sequence ID" value="APW37616.1"/>
    <property type="molecule type" value="Genomic_DNA"/>
</dbReference>
<dbReference type="KEGG" id="rhy:RD110_10805"/>
<gene>
    <name evidence="1" type="ORF">RD110_10805</name>
</gene>
<dbReference type="Proteomes" id="UP000186609">
    <property type="component" value="Chromosome"/>
</dbReference>
<dbReference type="STRING" id="1842727.RD110_10805"/>
<accession>A0A1P8JV15</accession>
<dbReference type="RefSeq" id="WP_076199317.1">
    <property type="nucleotide sequence ID" value="NZ_CP019236.1"/>
</dbReference>
<sequence length="223" mass="24001">MNPPTASDAAPALTERITAYLSGGGLFNPELANHDAVRDLLIDCRAALSAASTPVAAEPSDYPPLPDMEFIGTSRFGSIFRGFTEEQMHTYVDADRASRAAPPVPPAEASEPVTRAQIKAIFLRNGFAVKPGEVDLKECLYKAGEQLVKFAQDVRPTGPLPAPVSSQPTGWQPTRGQYENLLDDIADWGRHVEVDTAPKTLDQHVRDVFAEHGIASIVGKDAP</sequence>
<proteinExistence type="predicted"/>
<dbReference type="AlphaFoldDB" id="A0A1P8JV15"/>
<keyword evidence="2" id="KW-1185">Reference proteome</keyword>
<evidence type="ECO:0000313" key="2">
    <source>
        <dbReference type="Proteomes" id="UP000186609"/>
    </source>
</evidence>
<evidence type="ECO:0000313" key="1">
    <source>
        <dbReference type="EMBL" id="APW37616.1"/>
    </source>
</evidence>
<reference evidence="1 2" key="1">
    <citation type="submission" date="2017-01" db="EMBL/GenBank/DDBJ databases">
        <authorList>
            <person name="Mah S.A."/>
            <person name="Swanson W.J."/>
            <person name="Moy G.W."/>
            <person name="Vacquier V.D."/>
        </authorList>
    </citation>
    <scope>NUCLEOTIDE SEQUENCE [LARGE SCALE GENOMIC DNA]</scope>
    <source>
        <strain evidence="1 2">DCY110</strain>
    </source>
</reference>